<keyword evidence="3" id="KW-1185">Reference proteome</keyword>
<dbReference type="GeneID" id="5889169"/>
<gene>
    <name evidence="2" type="ORF">MONBRDRAFT_31391</name>
</gene>
<evidence type="ECO:0000256" key="1">
    <source>
        <dbReference type="SAM" id="MobiDB-lite"/>
    </source>
</evidence>
<evidence type="ECO:0000313" key="3">
    <source>
        <dbReference type="Proteomes" id="UP000001357"/>
    </source>
</evidence>
<sequence>MDSMDASDELGHPVASEARDRARQRLAQGNKWIVWDDRQETLTHDASGRLAFPRVEEAVTAARSEEGCLGVYVAHLANKEDWKMRLFDQTQPLPCGKLSCAGCMRANNLKNCPTPGCKSRIRKAQRKACSMCGKLPSNSGPAVIDSPEAYAKAITDVKKHLEKIKTLMDNLNATRQGSLFAFHLLINPWSGDRLTAVDQRKRENGVVMSGWYGDCTSLPAEALHRRDGRINIHPKDKERINHFVHRDNIFTWAMLVAGAHLREANATEIQLKSQASRTTTNSCPNCPAIPDTEHMMLPSEHHHMGHYVNQHGMVLPALPHPAMMSHHADSHPDADQAYKTAADAALPPVGQPAANAVATPPVSSQAGLADQAAAQHAGLAQQDGVEHAAMAMAGLAQRHPDGSHALLMPGMAQPMLDGMDTGHYQSIANSMTSSNPPMYPYPPMYSHMEVAHQLPPEQLPDMQEREREAQHACRHDASLKRSPGP</sequence>
<dbReference type="Proteomes" id="UP000001357">
    <property type="component" value="Unassembled WGS sequence"/>
</dbReference>
<name>A9USW8_MONBE</name>
<dbReference type="AlphaFoldDB" id="A9USW8"/>
<dbReference type="RefSeq" id="XP_001743817.1">
    <property type="nucleotide sequence ID" value="XM_001743765.1"/>
</dbReference>
<feature type="region of interest" description="Disordered" evidence="1">
    <location>
        <begin position="457"/>
        <end position="485"/>
    </location>
</feature>
<dbReference type="EMBL" id="CH991545">
    <property type="protein sequence ID" value="EDQ91395.1"/>
    <property type="molecule type" value="Genomic_DNA"/>
</dbReference>
<dbReference type="InParanoid" id="A9USW8"/>
<feature type="region of interest" description="Disordered" evidence="1">
    <location>
        <begin position="1"/>
        <end position="22"/>
    </location>
</feature>
<proteinExistence type="predicted"/>
<dbReference type="KEGG" id="mbr:MONBRDRAFT_31391"/>
<organism evidence="2 3">
    <name type="scientific">Monosiga brevicollis</name>
    <name type="common">Choanoflagellate</name>
    <dbReference type="NCBI Taxonomy" id="81824"/>
    <lineage>
        <taxon>Eukaryota</taxon>
        <taxon>Choanoflagellata</taxon>
        <taxon>Craspedida</taxon>
        <taxon>Salpingoecidae</taxon>
        <taxon>Monosiga</taxon>
    </lineage>
</organism>
<feature type="compositionally biased region" description="Basic and acidic residues" evidence="1">
    <location>
        <begin position="462"/>
        <end position="479"/>
    </location>
</feature>
<reference evidence="2 3" key="1">
    <citation type="journal article" date="2008" name="Nature">
        <title>The genome of the choanoflagellate Monosiga brevicollis and the origin of metazoans.</title>
        <authorList>
            <consortium name="JGI Sequencing"/>
            <person name="King N."/>
            <person name="Westbrook M.J."/>
            <person name="Young S.L."/>
            <person name="Kuo A."/>
            <person name="Abedin M."/>
            <person name="Chapman J."/>
            <person name="Fairclough S."/>
            <person name="Hellsten U."/>
            <person name="Isogai Y."/>
            <person name="Letunic I."/>
            <person name="Marr M."/>
            <person name="Pincus D."/>
            <person name="Putnam N."/>
            <person name="Rokas A."/>
            <person name="Wright K.J."/>
            <person name="Zuzow R."/>
            <person name="Dirks W."/>
            <person name="Good M."/>
            <person name="Goodstein D."/>
            <person name="Lemons D."/>
            <person name="Li W."/>
            <person name="Lyons J.B."/>
            <person name="Morris A."/>
            <person name="Nichols S."/>
            <person name="Richter D.J."/>
            <person name="Salamov A."/>
            <person name="Bork P."/>
            <person name="Lim W.A."/>
            <person name="Manning G."/>
            <person name="Miller W.T."/>
            <person name="McGinnis W."/>
            <person name="Shapiro H."/>
            <person name="Tjian R."/>
            <person name="Grigoriev I.V."/>
            <person name="Rokhsar D."/>
        </authorList>
    </citation>
    <scope>NUCLEOTIDE SEQUENCE [LARGE SCALE GENOMIC DNA]</scope>
    <source>
        <strain evidence="3">MX1 / ATCC 50154</strain>
    </source>
</reference>
<evidence type="ECO:0000313" key="2">
    <source>
        <dbReference type="EMBL" id="EDQ91395.1"/>
    </source>
</evidence>
<accession>A9USW8</accession>
<protein>
    <submittedName>
        <fullName evidence="2">Uncharacterized protein</fullName>
    </submittedName>
</protein>